<dbReference type="InParanoid" id="A0A061FTU4"/>
<feature type="signal peptide" evidence="2">
    <location>
        <begin position="1"/>
        <end position="36"/>
    </location>
</feature>
<dbReference type="Gramene" id="EOY20845">
    <property type="protein sequence ID" value="EOY20845"/>
    <property type="gene ID" value="TCM_012184"/>
</dbReference>
<dbReference type="HOGENOM" id="CLU_154184_0_0_1"/>
<evidence type="ECO:0000313" key="3">
    <source>
        <dbReference type="EMBL" id="EOY20845.1"/>
    </source>
</evidence>
<evidence type="ECO:0000313" key="4">
    <source>
        <dbReference type="Proteomes" id="UP000026915"/>
    </source>
</evidence>
<dbReference type="Proteomes" id="UP000026915">
    <property type="component" value="Chromosome 3"/>
</dbReference>
<evidence type="ECO:0008006" key="5">
    <source>
        <dbReference type="Google" id="ProtNLM"/>
    </source>
</evidence>
<dbReference type="AlphaFoldDB" id="A0A061FTU4"/>
<sequence>MKLRSSTSARSGSLVKLATTLAVLLLIIGHLPTNSALVPSGGEKRPTKSNVLFCGSSWRKMFLASDHGCSGSESLSIYSTRKLPSRSLKAGKVPPSPPSPTQNQRAGMATPPPFSLKL</sequence>
<reference evidence="3 4" key="1">
    <citation type="journal article" date="2013" name="Genome Biol.">
        <title>The genome sequence of the most widely cultivated cacao type and its use to identify candidate genes regulating pod color.</title>
        <authorList>
            <person name="Motamayor J.C."/>
            <person name="Mockaitis K."/>
            <person name="Schmutz J."/>
            <person name="Haiminen N."/>
            <person name="Iii D.L."/>
            <person name="Cornejo O."/>
            <person name="Findley S.D."/>
            <person name="Zheng P."/>
            <person name="Utro F."/>
            <person name="Royaert S."/>
            <person name="Saski C."/>
            <person name="Jenkins J."/>
            <person name="Podicheti R."/>
            <person name="Zhao M."/>
            <person name="Scheffler B.E."/>
            <person name="Stack J.C."/>
            <person name="Feltus F.A."/>
            <person name="Mustiga G.M."/>
            <person name="Amores F."/>
            <person name="Phillips W."/>
            <person name="Marelli J.P."/>
            <person name="May G.D."/>
            <person name="Shapiro H."/>
            <person name="Ma J."/>
            <person name="Bustamante C.D."/>
            <person name="Schnell R.J."/>
            <person name="Main D."/>
            <person name="Gilbert D."/>
            <person name="Parida L."/>
            <person name="Kuhn D.N."/>
        </authorList>
    </citation>
    <scope>NUCLEOTIDE SEQUENCE [LARGE SCALE GENOMIC DNA]</scope>
    <source>
        <strain evidence="4">cv. Matina 1-6</strain>
    </source>
</reference>
<evidence type="ECO:0000256" key="1">
    <source>
        <dbReference type="SAM" id="MobiDB-lite"/>
    </source>
</evidence>
<gene>
    <name evidence="3" type="ORF">TCM_012184</name>
</gene>
<dbReference type="EMBL" id="CM001881">
    <property type="protein sequence ID" value="EOY20845.1"/>
    <property type="molecule type" value="Genomic_DNA"/>
</dbReference>
<keyword evidence="2" id="KW-0732">Signal</keyword>
<keyword evidence="4" id="KW-1185">Reference proteome</keyword>
<proteinExistence type="predicted"/>
<accession>A0A061FTU4</accession>
<name>A0A061FTU4_THECC</name>
<organism evidence="3 4">
    <name type="scientific">Theobroma cacao</name>
    <name type="common">Cacao</name>
    <name type="synonym">Cocoa</name>
    <dbReference type="NCBI Taxonomy" id="3641"/>
    <lineage>
        <taxon>Eukaryota</taxon>
        <taxon>Viridiplantae</taxon>
        <taxon>Streptophyta</taxon>
        <taxon>Embryophyta</taxon>
        <taxon>Tracheophyta</taxon>
        <taxon>Spermatophyta</taxon>
        <taxon>Magnoliopsida</taxon>
        <taxon>eudicotyledons</taxon>
        <taxon>Gunneridae</taxon>
        <taxon>Pentapetalae</taxon>
        <taxon>rosids</taxon>
        <taxon>malvids</taxon>
        <taxon>Malvales</taxon>
        <taxon>Malvaceae</taxon>
        <taxon>Byttnerioideae</taxon>
        <taxon>Theobroma</taxon>
    </lineage>
</organism>
<evidence type="ECO:0000256" key="2">
    <source>
        <dbReference type="SAM" id="SignalP"/>
    </source>
</evidence>
<protein>
    <recommendedName>
        <fullName evidence="5">Secreted protein</fullName>
    </recommendedName>
</protein>
<feature type="chain" id="PRO_5001598569" description="Secreted protein" evidence="2">
    <location>
        <begin position="37"/>
        <end position="118"/>
    </location>
</feature>
<feature type="region of interest" description="Disordered" evidence="1">
    <location>
        <begin position="86"/>
        <end position="118"/>
    </location>
</feature>